<evidence type="ECO:0000313" key="5">
    <source>
        <dbReference type="Proteomes" id="UP000288805"/>
    </source>
</evidence>
<feature type="repeat" description="PPR" evidence="3">
    <location>
        <begin position="277"/>
        <end position="311"/>
    </location>
</feature>
<dbReference type="AlphaFoldDB" id="A0A438IPN9"/>
<dbReference type="InterPro" id="IPR011990">
    <property type="entry name" value="TPR-like_helical_dom_sf"/>
</dbReference>
<evidence type="ECO:0000256" key="1">
    <source>
        <dbReference type="ARBA" id="ARBA00007626"/>
    </source>
</evidence>
<feature type="repeat" description="PPR" evidence="3">
    <location>
        <begin position="207"/>
        <end position="241"/>
    </location>
</feature>
<comment type="caution">
    <text evidence="4">The sequence shown here is derived from an EMBL/GenBank/DDBJ whole genome shotgun (WGS) entry which is preliminary data.</text>
</comment>
<comment type="similarity">
    <text evidence="1">Belongs to the PPR family. P subfamily.</text>
</comment>
<evidence type="ECO:0000256" key="3">
    <source>
        <dbReference type="PROSITE-ProRule" id="PRU00708"/>
    </source>
</evidence>
<accession>A0A438IPN9</accession>
<keyword evidence="2" id="KW-0677">Repeat</keyword>
<sequence>MTILLMQNFISAIPDDVSWILPFFAILSKSIGSYQSLATEASPDEEVVPDEFLNEILSDIERSPKFSSEKLCTTYIDKLLKAGNPSAAARFMQSLHDKHIFLSPNAYNLLLVAASEANAIDFLSQIFKDLLVSNKPLSSTSYFNVAKVFTKTDDSVLLKFVREVSELTFPRNATILNRIIHAFAECRQIEKSLIIFDHMKSLKCKPDLITYNTVLGFLGRAGRLDEMLHEFSSMKVANIAPDIISYNTLLNSLQKVGRLDLCLVFFREMGENGLKPDLRTYRALIEGFGQSGNLEEALRLFSEMKQGQIRPSIYIYRSLINYSKKMGKVELAMSLSEEMNACLPDLIGPKDFKQKNSSCIMLDIGPLRNDWWCMCACWLVRKLGYHFGPDWLAALEDPSTEVGDKLDE</sequence>
<dbReference type="NCBIfam" id="TIGR00756">
    <property type="entry name" value="PPR"/>
    <property type="match status" value="4"/>
</dbReference>
<organism evidence="4 5">
    <name type="scientific">Vitis vinifera</name>
    <name type="common">Grape</name>
    <dbReference type="NCBI Taxonomy" id="29760"/>
    <lineage>
        <taxon>Eukaryota</taxon>
        <taxon>Viridiplantae</taxon>
        <taxon>Streptophyta</taxon>
        <taxon>Embryophyta</taxon>
        <taxon>Tracheophyta</taxon>
        <taxon>Spermatophyta</taxon>
        <taxon>Magnoliopsida</taxon>
        <taxon>eudicotyledons</taxon>
        <taxon>Gunneridae</taxon>
        <taxon>Pentapetalae</taxon>
        <taxon>rosids</taxon>
        <taxon>Vitales</taxon>
        <taxon>Vitaceae</taxon>
        <taxon>Viteae</taxon>
        <taxon>Vitis</taxon>
    </lineage>
</organism>
<dbReference type="PROSITE" id="PS51375">
    <property type="entry name" value="PPR"/>
    <property type="match status" value="4"/>
</dbReference>
<dbReference type="PANTHER" id="PTHR47936:SF3">
    <property type="entry name" value="PENTACOTRIPEPTIDE-REPEAT REGION OF PRORP DOMAIN-CONTAINING PROTEIN"/>
    <property type="match status" value="1"/>
</dbReference>
<dbReference type="Proteomes" id="UP000288805">
    <property type="component" value="Unassembled WGS sequence"/>
</dbReference>
<reference evidence="4 5" key="1">
    <citation type="journal article" date="2018" name="PLoS Genet.">
        <title>Population sequencing reveals clonal diversity and ancestral inbreeding in the grapevine cultivar Chardonnay.</title>
        <authorList>
            <person name="Roach M.J."/>
            <person name="Johnson D.L."/>
            <person name="Bohlmann J."/>
            <person name="van Vuuren H.J."/>
            <person name="Jones S.J."/>
            <person name="Pretorius I.S."/>
            <person name="Schmidt S.A."/>
            <person name="Borneman A.R."/>
        </authorList>
    </citation>
    <scope>NUCLEOTIDE SEQUENCE [LARGE SCALE GENOMIC DNA]</scope>
    <source>
        <strain evidence="5">cv. Chardonnay</strain>
        <tissue evidence="4">Leaf</tissue>
    </source>
</reference>
<dbReference type="Pfam" id="PF13812">
    <property type="entry name" value="PPR_3"/>
    <property type="match status" value="1"/>
</dbReference>
<protein>
    <submittedName>
        <fullName evidence="4">Pentatricopeptide repeat-containing protein</fullName>
    </submittedName>
</protein>
<evidence type="ECO:0000256" key="2">
    <source>
        <dbReference type="ARBA" id="ARBA00022737"/>
    </source>
</evidence>
<gene>
    <name evidence="4" type="primary">VvCHDp000843_1</name>
    <name evidence="4" type="ORF">CK203_032172</name>
</gene>
<feature type="repeat" description="PPR" evidence="3">
    <location>
        <begin position="242"/>
        <end position="276"/>
    </location>
</feature>
<dbReference type="PANTHER" id="PTHR47936">
    <property type="entry name" value="PPR_LONG DOMAIN-CONTAINING PROTEIN"/>
    <property type="match status" value="1"/>
</dbReference>
<dbReference type="EMBL" id="QGNW01000092">
    <property type="protein sequence ID" value="RVW98641.1"/>
    <property type="molecule type" value="Genomic_DNA"/>
</dbReference>
<evidence type="ECO:0000313" key="4">
    <source>
        <dbReference type="EMBL" id="RVW98641.1"/>
    </source>
</evidence>
<dbReference type="Pfam" id="PF13041">
    <property type="entry name" value="PPR_2"/>
    <property type="match status" value="2"/>
</dbReference>
<feature type="repeat" description="PPR" evidence="3">
    <location>
        <begin position="172"/>
        <end position="206"/>
    </location>
</feature>
<dbReference type="InterPro" id="IPR002885">
    <property type="entry name" value="PPR_rpt"/>
</dbReference>
<dbReference type="Gene3D" id="1.25.40.10">
    <property type="entry name" value="Tetratricopeptide repeat domain"/>
    <property type="match status" value="2"/>
</dbReference>
<name>A0A438IPN9_VITVI</name>
<proteinExistence type="inferred from homology"/>